<dbReference type="PROSITE" id="PS50097">
    <property type="entry name" value="BTB"/>
    <property type="match status" value="1"/>
</dbReference>
<sequence>MATPAANPAMLAELMGAGKFSDLTLICQGKQFHLHKSLVCTQSPVIAAILEKAFKVHHDPGSLKAAAKLADTSTQTSILHITEFDLATVECMVEFLYSEDYAINGASLQHVATNAWTLPANVTSSTAGANGKVVVTAQPQNGSLPPQILRQILLCHVDVNAIGHHFKLPKLCQKALTYIETMLRDGGSLAVFSDVAIAAYKSSDDEKLHDLISSFASKHIDELLNTPGFDRASSVVGSGLLKTAAAKLRASQDRQSVQESTKERVKLIALQDELESLKQKLKSLTLEHETLSRDHEMETKKTAVILAQRNTHKQALDDEKEKTVALNHELALLKKQVASTTVERDEFVKCYEAEKKQATTERNKHKQALNDETERAKVISARCETLNKLLAAEKQKTAAAVSERDNLEKALGTEKQRAAGLTDQRDNFRRERNIQAKTIVNTLNKDNEIVAKIVEINECRNCGIPFGGRIENSSTRSGLFQPSFGRADVEFDRP</sequence>
<keyword evidence="1" id="KW-0175">Coiled coil</keyword>
<reference evidence="3 4" key="1">
    <citation type="submission" date="2020-01" db="EMBL/GenBank/DDBJ databases">
        <title>Identification and distribution of gene clusters putatively required for synthesis of sphingolipid metabolism inhibitors in phylogenetically diverse species of the filamentous fungus Fusarium.</title>
        <authorList>
            <person name="Kim H.-S."/>
            <person name="Busman M."/>
            <person name="Brown D.W."/>
            <person name="Divon H."/>
            <person name="Uhlig S."/>
            <person name="Proctor R.H."/>
        </authorList>
    </citation>
    <scope>NUCLEOTIDE SEQUENCE [LARGE SCALE GENOMIC DNA]</scope>
    <source>
        <strain evidence="3 4">NRRL 20459</strain>
    </source>
</reference>
<evidence type="ECO:0000259" key="2">
    <source>
        <dbReference type="PROSITE" id="PS50097"/>
    </source>
</evidence>
<dbReference type="InterPro" id="IPR000210">
    <property type="entry name" value="BTB/POZ_dom"/>
</dbReference>
<dbReference type="Proteomes" id="UP000554235">
    <property type="component" value="Unassembled WGS sequence"/>
</dbReference>
<protein>
    <submittedName>
        <fullName evidence="3">Btb poz</fullName>
    </submittedName>
</protein>
<evidence type="ECO:0000313" key="3">
    <source>
        <dbReference type="EMBL" id="KAF4466463.1"/>
    </source>
</evidence>
<organism evidence="3 4">
    <name type="scientific">Fusarium albosuccineum</name>
    <dbReference type="NCBI Taxonomy" id="1237068"/>
    <lineage>
        <taxon>Eukaryota</taxon>
        <taxon>Fungi</taxon>
        <taxon>Dikarya</taxon>
        <taxon>Ascomycota</taxon>
        <taxon>Pezizomycotina</taxon>
        <taxon>Sordariomycetes</taxon>
        <taxon>Hypocreomycetidae</taxon>
        <taxon>Hypocreales</taxon>
        <taxon>Nectriaceae</taxon>
        <taxon>Fusarium</taxon>
        <taxon>Fusarium decemcellulare species complex</taxon>
    </lineage>
</organism>
<dbReference type="AlphaFoldDB" id="A0A8H4LE43"/>
<gene>
    <name evidence="3" type="ORF">FALBO_6677</name>
</gene>
<dbReference type="CDD" id="cd18186">
    <property type="entry name" value="BTB_POZ_ZBTB_KLHL-like"/>
    <property type="match status" value="1"/>
</dbReference>
<dbReference type="PANTHER" id="PTHR47843">
    <property type="entry name" value="BTB DOMAIN-CONTAINING PROTEIN-RELATED"/>
    <property type="match status" value="1"/>
</dbReference>
<dbReference type="EMBL" id="JAADYS010000871">
    <property type="protein sequence ID" value="KAF4466463.1"/>
    <property type="molecule type" value="Genomic_DNA"/>
</dbReference>
<evidence type="ECO:0000256" key="1">
    <source>
        <dbReference type="SAM" id="Coils"/>
    </source>
</evidence>
<feature type="domain" description="BTB" evidence="2">
    <location>
        <begin position="21"/>
        <end position="105"/>
    </location>
</feature>
<dbReference type="SMART" id="SM00225">
    <property type="entry name" value="BTB"/>
    <property type="match status" value="1"/>
</dbReference>
<evidence type="ECO:0000313" key="4">
    <source>
        <dbReference type="Proteomes" id="UP000554235"/>
    </source>
</evidence>
<feature type="coiled-coil region" evidence="1">
    <location>
        <begin position="260"/>
        <end position="375"/>
    </location>
</feature>
<dbReference type="InterPro" id="IPR011333">
    <property type="entry name" value="SKP1/BTB/POZ_sf"/>
</dbReference>
<comment type="caution">
    <text evidence="3">The sequence shown here is derived from an EMBL/GenBank/DDBJ whole genome shotgun (WGS) entry which is preliminary data.</text>
</comment>
<keyword evidence="4" id="KW-1185">Reference proteome</keyword>
<dbReference type="Gene3D" id="3.30.710.10">
    <property type="entry name" value="Potassium Channel Kv1.1, Chain A"/>
    <property type="match status" value="1"/>
</dbReference>
<accession>A0A8H4LE43</accession>
<dbReference type="PANTHER" id="PTHR47843:SF5">
    <property type="entry name" value="BTB_POZ DOMAIN PROTEIN"/>
    <property type="match status" value="1"/>
</dbReference>
<proteinExistence type="predicted"/>
<dbReference type="OrthoDB" id="1022638at2759"/>
<dbReference type="Pfam" id="PF00651">
    <property type="entry name" value="BTB"/>
    <property type="match status" value="1"/>
</dbReference>
<dbReference type="SUPFAM" id="SSF54695">
    <property type="entry name" value="POZ domain"/>
    <property type="match status" value="1"/>
</dbReference>
<name>A0A8H4LE43_9HYPO</name>